<dbReference type="Gene3D" id="1.10.510.10">
    <property type="entry name" value="Transferase(Phosphotransferase) domain 1"/>
    <property type="match status" value="1"/>
</dbReference>
<proteinExistence type="predicted"/>
<evidence type="ECO:0000256" key="10">
    <source>
        <dbReference type="SAM" id="MobiDB-lite"/>
    </source>
</evidence>
<feature type="compositionally biased region" description="Low complexity" evidence="10">
    <location>
        <begin position="270"/>
        <end position="282"/>
    </location>
</feature>
<dbReference type="RefSeq" id="WP_203690677.1">
    <property type="nucleotide sequence ID" value="NZ_BAAALC010000007.1"/>
</dbReference>
<evidence type="ECO:0000256" key="8">
    <source>
        <dbReference type="ARBA" id="ARBA00047899"/>
    </source>
</evidence>
<dbReference type="PROSITE" id="PS00108">
    <property type="entry name" value="PROTEIN_KINASE_ST"/>
    <property type="match status" value="1"/>
</dbReference>
<evidence type="ECO:0000259" key="12">
    <source>
        <dbReference type="PROSITE" id="PS51178"/>
    </source>
</evidence>
<feature type="domain" description="PASTA" evidence="12">
    <location>
        <begin position="408"/>
        <end position="472"/>
    </location>
</feature>
<dbReference type="InterPro" id="IPR000719">
    <property type="entry name" value="Prot_kinase_dom"/>
</dbReference>
<dbReference type="GO" id="GO:0045717">
    <property type="term" value="P:negative regulation of fatty acid biosynthetic process"/>
    <property type="evidence" value="ECO:0007669"/>
    <property type="project" value="UniProtKB-ARBA"/>
</dbReference>
<dbReference type="EC" id="2.7.11.1" evidence="1"/>
<dbReference type="InterPro" id="IPR005543">
    <property type="entry name" value="PASTA_dom"/>
</dbReference>
<dbReference type="SMART" id="SM00740">
    <property type="entry name" value="PASTA"/>
    <property type="match status" value="1"/>
</dbReference>
<evidence type="ECO:0000256" key="1">
    <source>
        <dbReference type="ARBA" id="ARBA00012513"/>
    </source>
</evidence>
<dbReference type="GO" id="GO:0004674">
    <property type="term" value="F:protein serine/threonine kinase activity"/>
    <property type="evidence" value="ECO:0007669"/>
    <property type="project" value="UniProtKB-KW"/>
</dbReference>
<feature type="region of interest" description="Disordered" evidence="10">
    <location>
        <begin position="362"/>
        <end position="415"/>
    </location>
</feature>
<evidence type="ECO:0000256" key="2">
    <source>
        <dbReference type="ARBA" id="ARBA00022527"/>
    </source>
</evidence>
<dbReference type="GO" id="GO:0005524">
    <property type="term" value="F:ATP binding"/>
    <property type="evidence" value="ECO:0007669"/>
    <property type="project" value="UniProtKB-KW"/>
</dbReference>
<evidence type="ECO:0000313" key="14">
    <source>
        <dbReference type="Proteomes" id="UP000630887"/>
    </source>
</evidence>
<evidence type="ECO:0000259" key="11">
    <source>
        <dbReference type="PROSITE" id="PS50011"/>
    </source>
</evidence>
<evidence type="ECO:0000313" key="13">
    <source>
        <dbReference type="EMBL" id="GIG04978.1"/>
    </source>
</evidence>
<comment type="catalytic activity">
    <reaction evidence="9">
        <text>L-seryl-[protein] + ATP = O-phospho-L-seryl-[protein] + ADP + H(+)</text>
        <dbReference type="Rhea" id="RHEA:17989"/>
        <dbReference type="Rhea" id="RHEA-COMP:9863"/>
        <dbReference type="Rhea" id="RHEA-COMP:11604"/>
        <dbReference type="ChEBI" id="CHEBI:15378"/>
        <dbReference type="ChEBI" id="CHEBI:29999"/>
        <dbReference type="ChEBI" id="CHEBI:30616"/>
        <dbReference type="ChEBI" id="CHEBI:83421"/>
        <dbReference type="ChEBI" id="CHEBI:456216"/>
        <dbReference type="EC" id="2.7.11.1"/>
    </reaction>
</comment>
<dbReference type="PANTHER" id="PTHR43289:SF6">
    <property type="entry name" value="SERINE_THREONINE-PROTEIN KINASE NEKL-3"/>
    <property type="match status" value="1"/>
</dbReference>
<reference evidence="13 14" key="1">
    <citation type="submission" date="2021-01" db="EMBL/GenBank/DDBJ databases">
        <title>Whole genome shotgun sequence of Catellatospora coxensis NBRC 107359.</title>
        <authorList>
            <person name="Komaki H."/>
            <person name="Tamura T."/>
        </authorList>
    </citation>
    <scope>NUCLEOTIDE SEQUENCE [LARGE SCALE GENOMIC DNA]</scope>
    <source>
        <strain evidence="13 14">NBRC 107359</strain>
    </source>
</reference>
<dbReference type="Gene3D" id="3.30.10.20">
    <property type="match status" value="1"/>
</dbReference>
<name>A0A8J3KRP0_9ACTN</name>
<dbReference type="PANTHER" id="PTHR43289">
    <property type="entry name" value="MITOGEN-ACTIVATED PROTEIN KINASE KINASE KINASE 20-RELATED"/>
    <property type="match status" value="1"/>
</dbReference>
<comment type="caution">
    <text evidence="13">The sequence shown here is derived from an EMBL/GenBank/DDBJ whole genome shotgun (WGS) entry which is preliminary data.</text>
</comment>
<dbReference type="FunFam" id="3.30.200.20:FF:000035">
    <property type="entry name" value="Serine/threonine protein kinase Stk1"/>
    <property type="match status" value="1"/>
</dbReference>
<dbReference type="Gene3D" id="3.30.200.20">
    <property type="entry name" value="Phosphorylase Kinase, domain 1"/>
    <property type="match status" value="1"/>
</dbReference>
<dbReference type="CDD" id="cd06577">
    <property type="entry name" value="PASTA_pknB"/>
    <property type="match status" value="1"/>
</dbReference>
<feature type="compositionally biased region" description="Polar residues" evidence="10">
    <location>
        <begin position="401"/>
        <end position="413"/>
    </location>
</feature>
<feature type="compositionally biased region" description="Low complexity" evidence="10">
    <location>
        <begin position="362"/>
        <end position="371"/>
    </location>
</feature>
<dbReference type="PROSITE" id="PS50011">
    <property type="entry name" value="PROTEIN_KINASE_DOM"/>
    <property type="match status" value="1"/>
</dbReference>
<dbReference type="SMART" id="SM00220">
    <property type="entry name" value="S_TKc"/>
    <property type="match status" value="1"/>
</dbReference>
<dbReference type="AlphaFoldDB" id="A0A8J3KRP0"/>
<evidence type="ECO:0000256" key="9">
    <source>
        <dbReference type="ARBA" id="ARBA00048679"/>
    </source>
</evidence>
<evidence type="ECO:0000256" key="3">
    <source>
        <dbReference type="ARBA" id="ARBA00022679"/>
    </source>
</evidence>
<accession>A0A8J3KRP0</accession>
<keyword evidence="4" id="KW-0677">Repeat</keyword>
<keyword evidence="7" id="KW-0067">ATP-binding</keyword>
<dbReference type="InterPro" id="IPR011009">
    <property type="entry name" value="Kinase-like_dom_sf"/>
</dbReference>
<dbReference type="Pfam" id="PF03793">
    <property type="entry name" value="PASTA"/>
    <property type="match status" value="1"/>
</dbReference>
<evidence type="ECO:0000256" key="5">
    <source>
        <dbReference type="ARBA" id="ARBA00022741"/>
    </source>
</evidence>
<keyword evidence="14" id="KW-1185">Reference proteome</keyword>
<keyword evidence="5" id="KW-0547">Nucleotide-binding</keyword>
<evidence type="ECO:0000256" key="4">
    <source>
        <dbReference type="ARBA" id="ARBA00022737"/>
    </source>
</evidence>
<dbReference type="PROSITE" id="PS51178">
    <property type="entry name" value="PASTA"/>
    <property type="match status" value="1"/>
</dbReference>
<keyword evidence="2" id="KW-0723">Serine/threonine-protein kinase</keyword>
<dbReference type="CDD" id="cd14014">
    <property type="entry name" value="STKc_PknB_like"/>
    <property type="match status" value="1"/>
</dbReference>
<organism evidence="13 14">
    <name type="scientific">Catellatospora coxensis</name>
    <dbReference type="NCBI Taxonomy" id="310354"/>
    <lineage>
        <taxon>Bacteria</taxon>
        <taxon>Bacillati</taxon>
        <taxon>Actinomycetota</taxon>
        <taxon>Actinomycetes</taxon>
        <taxon>Micromonosporales</taxon>
        <taxon>Micromonosporaceae</taxon>
        <taxon>Catellatospora</taxon>
    </lineage>
</organism>
<keyword evidence="6" id="KW-0418">Kinase</keyword>
<dbReference type="Pfam" id="PF00069">
    <property type="entry name" value="Pkinase"/>
    <property type="match status" value="1"/>
</dbReference>
<feature type="domain" description="Protein kinase" evidence="11">
    <location>
        <begin position="12"/>
        <end position="269"/>
    </location>
</feature>
<keyword evidence="3" id="KW-0808">Transferase</keyword>
<sequence>MLDPGLTLGGRYTLQVLIARGGMGEVWRAEDTVLGRRVAVKVLLPNLAVDPGFAARFRAEAQAMAALSDPGIVEIYDYGQADGIAYLVMQFVEGESLLSLVRRVGPLEPARAMRLLARAADAIHAAHLQGIVHRDVKPANLLLRQDGRLALTDFGIARIVAADRLTAAGEIFGTASYLAPEQVTGGDIGPATDVYALGVVAYEMLTQRRPFAGDTPLAVALQHVNEPPPDLPGSVPEPVRAVVMRALAKDPAERWPSAAALSAAASAAAGPGTPATASAAPSGAGGASAGVAASGRRASGRLGAVARRRPVLVGAVAVLSLVGLAAFVLSRPGEPESPPQGSAASPSVTASGSVVAATTAAPTPVAGATPTHRASPAAPAGTEPSDAPAVSPEPAAETANPAGSPSPQSTSRTVPGMFSWREVEVREAMDRLGLVVNIEYRSTLDQCHVLEQTPAGGTVVAAGSTVDVVIGKPTGVCKVT</sequence>
<dbReference type="FunFam" id="1.10.510.10:FF:000021">
    <property type="entry name" value="Serine/threonine protein kinase"/>
    <property type="match status" value="1"/>
</dbReference>
<comment type="catalytic activity">
    <reaction evidence="8">
        <text>L-threonyl-[protein] + ATP = O-phospho-L-threonyl-[protein] + ADP + H(+)</text>
        <dbReference type="Rhea" id="RHEA:46608"/>
        <dbReference type="Rhea" id="RHEA-COMP:11060"/>
        <dbReference type="Rhea" id="RHEA-COMP:11605"/>
        <dbReference type="ChEBI" id="CHEBI:15378"/>
        <dbReference type="ChEBI" id="CHEBI:30013"/>
        <dbReference type="ChEBI" id="CHEBI:30616"/>
        <dbReference type="ChEBI" id="CHEBI:61977"/>
        <dbReference type="ChEBI" id="CHEBI:456216"/>
        <dbReference type="EC" id="2.7.11.1"/>
    </reaction>
</comment>
<feature type="region of interest" description="Disordered" evidence="10">
    <location>
        <begin position="270"/>
        <end position="291"/>
    </location>
</feature>
<dbReference type="EMBL" id="BONI01000010">
    <property type="protein sequence ID" value="GIG04978.1"/>
    <property type="molecule type" value="Genomic_DNA"/>
</dbReference>
<gene>
    <name evidence="13" type="ORF">Cco03nite_16780</name>
</gene>
<evidence type="ECO:0000256" key="6">
    <source>
        <dbReference type="ARBA" id="ARBA00022777"/>
    </source>
</evidence>
<dbReference type="InterPro" id="IPR008271">
    <property type="entry name" value="Ser/Thr_kinase_AS"/>
</dbReference>
<dbReference type="Proteomes" id="UP000630887">
    <property type="component" value="Unassembled WGS sequence"/>
</dbReference>
<dbReference type="SUPFAM" id="SSF56112">
    <property type="entry name" value="Protein kinase-like (PK-like)"/>
    <property type="match status" value="1"/>
</dbReference>
<evidence type="ECO:0000256" key="7">
    <source>
        <dbReference type="ARBA" id="ARBA00022840"/>
    </source>
</evidence>
<protein>
    <recommendedName>
        <fullName evidence="1">non-specific serine/threonine protein kinase</fullName>
        <ecNumber evidence="1">2.7.11.1</ecNumber>
    </recommendedName>
</protein>